<protein>
    <recommendedName>
        <fullName evidence="1">Heterokaryon incompatibility domain-containing protein</fullName>
    </recommendedName>
</protein>
<keyword evidence="3" id="KW-1185">Reference proteome</keyword>
<dbReference type="Proteomes" id="UP001444661">
    <property type="component" value="Unassembled WGS sequence"/>
</dbReference>
<evidence type="ECO:0000259" key="1">
    <source>
        <dbReference type="Pfam" id="PF06985"/>
    </source>
</evidence>
<proteinExistence type="predicted"/>
<feature type="domain" description="Heterokaryon incompatibility" evidence="1">
    <location>
        <begin position="269"/>
        <end position="409"/>
    </location>
</feature>
<organism evidence="2 3">
    <name type="scientific">Apiospora rasikravindrae</name>
    <dbReference type="NCBI Taxonomy" id="990691"/>
    <lineage>
        <taxon>Eukaryota</taxon>
        <taxon>Fungi</taxon>
        <taxon>Dikarya</taxon>
        <taxon>Ascomycota</taxon>
        <taxon>Pezizomycotina</taxon>
        <taxon>Sordariomycetes</taxon>
        <taxon>Xylariomycetidae</taxon>
        <taxon>Amphisphaeriales</taxon>
        <taxon>Apiosporaceae</taxon>
        <taxon>Apiospora</taxon>
    </lineage>
</organism>
<accession>A0ABR1SEN1</accession>
<dbReference type="Pfam" id="PF06985">
    <property type="entry name" value="HET"/>
    <property type="match status" value="1"/>
</dbReference>
<evidence type="ECO:0000313" key="3">
    <source>
        <dbReference type="Proteomes" id="UP001444661"/>
    </source>
</evidence>
<dbReference type="EMBL" id="JAQQWK010000010">
    <property type="protein sequence ID" value="KAK8029684.1"/>
    <property type="molecule type" value="Genomic_DNA"/>
</dbReference>
<name>A0ABR1SEN1_9PEZI</name>
<comment type="caution">
    <text evidence="2">The sequence shown here is derived from an EMBL/GenBank/DDBJ whole genome shotgun (WGS) entry which is preliminary data.</text>
</comment>
<evidence type="ECO:0000313" key="2">
    <source>
        <dbReference type="EMBL" id="KAK8029684.1"/>
    </source>
</evidence>
<gene>
    <name evidence="2" type="ORF">PG993_010975</name>
</gene>
<dbReference type="PANTHER" id="PTHR33112">
    <property type="entry name" value="DOMAIN PROTEIN, PUTATIVE-RELATED"/>
    <property type="match status" value="1"/>
</dbReference>
<dbReference type="InterPro" id="IPR010730">
    <property type="entry name" value="HET"/>
</dbReference>
<sequence>MILSTCHSDAEACSNGKEAEEKVQFAGKRTFSGIPFEEDSNGLGVEPPMHHPKRIKQCVQDAIPTEEINNGYSFGEVICDECLKLDLQGILQEVVATRNYTIKTFGYRSRLAYNTDCPLCQIIAVSCLTAKGKHHSEELGDQEEKYEVVAVRYMGWTGLDLHYKRKPASGPVCLMLDPGGVLGPETRQGGVFFSANGGTILRQDTIDPTLFSPQIIPRDFDPGTAKTWLDYCTKHHKRLCASGMESVHGLQVIDCATLSVENGRPESVYVALSYVWAKSGGACGSIREEDGKKRLPETLSAVVRDSIKVTQALGYRYLWVDKFCIDQNNPSLKHDQIQQMDAIYRNSALTIISAAGVDETYGLPGVSSRARRQQLVIRHQGLTVIQAPKDPQTSIASSHWSTRGWTFQEALLSRRRLVFTDDQMYFECNTMSCFESVHSPLDMLHIKDKFKTYENFRSGMFGRNRNERFGNIMREKISLNNFFCRYLSNVEDYSARNLGYDEDSLNAFRGVLGQYTKLRARGSVSAFQLLPNGRFGEILGIGQT</sequence>
<reference evidence="2 3" key="1">
    <citation type="submission" date="2023-01" db="EMBL/GenBank/DDBJ databases">
        <title>Analysis of 21 Apiospora genomes using comparative genomics revels a genus with tremendous synthesis potential of carbohydrate active enzymes and secondary metabolites.</title>
        <authorList>
            <person name="Sorensen T."/>
        </authorList>
    </citation>
    <scope>NUCLEOTIDE SEQUENCE [LARGE SCALE GENOMIC DNA]</scope>
    <source>
        <strain evidence="2 3">CBS 33761</strain>
    </source>
</reference>
<dbReference type="PANTHER" id="PTHR33112:SF1">
    <property type="entry name" value="HETEROKARYON INCOMPATIBILITY DOMAIN-CONTAINING PROTEIN"/>
    <property type="match status" value="1"/>
</dbReference>